<protein>
    <submittedName>
        <fullName evidence="2">Uncharacterized protein</fullName>
    </submittedName>
</protein>
<proteinExistence type="predicted"/>
<evidence type="ECO:0000313" key="2">
    <source>
        <dbReference type="EMBL" id="KAG0513765.1"/>
    </source>
</evidence>
<dbReference type="Proteomes" id="UP000807115">
    <property type="component" value="Chromosome 10"/>
</dbReference>
<evidence type="ECO:0000256" key="1">
    <source>
        <dbReference type="SAM" id="MobiDB-lite"/>
    </source>
</evidence>
<gene>
    <name evidence="2" type="ORF">BDA96_10G130700</name>
</gene>
<reference evidence="2" key="2">
    <citation type="submission" date="2020-10" db="EMBL/GenBank/DDBJ databases">
        <authorList>
            <person name="Cooper E.A."/>
            <person name="Brenton Z.W."/>
            <person name="Flinn B.S."/>
            <person name="Jenkins J."/>
            <person name="Shu S."/>
            <person name="Flowers D."/>
            <person name="Luo F."/>
            <person name="Wang Y."/>
            <person name="Xia P."/>
            <person name="Barry K."/>
            <person name="Daum C."/>
            <person name="Lipzen A."/>
            <person name="Yoshinaga Y."/>
            <person name="Schmutz J."/>
            <person name="Saski C."/>
            <person name="Vermerris W."/>
            <person name="Kresovich S."/>
        </authorList>
    </citation>
    <scope>NUCLEOTIDE SEQUENCE</scope>
</reference>
<organism evidence="2 3">
    <name type="scientific">Sorghum bicolor</name>
    <name type="common">Sorghum</name>
    <name type="synonym">Sorghum vulgare</name>
    <dbReference type="NCBI Taxonomy" id="4558"/>
    <lineage>
        <taxon>Eukaryota</taxon>
        <taxon>Viridiplantae</taxon>
        <taxon>Streptophyta</taxon>
        <taxon>Embryophyta</taxon>
        <taxon>Tracheophyta</taxon>
        <taxon>Spermatophyta</taxon>
        <taxon>Magnoliopsida</taxon>
        <taxon>Liliopsida</taxon>
        <taxon>Poales</taxon>
        <taxon>Poaceae</taxon>
        <taxon>PACMAD clade</taxon>
        <taxon>Panicoideae</taxon>
        <taxon>Andropogonodae</taxon>
        <taxon>Andropogoneae</taxon>
        <taxon>Sorghinae</taxon>
        <taxon>Sorghum</taxon>
    </lineage>
</organism>
<feature type="region of interest" description="Disordered" evidence="1">
    <location>
        <begin position="36"/>
        <end position="69"/>
    </location>
</feature>
<reference evidence="2" key="1">
    <citation type="journal article" date="2019" name="BMC Genomics">
        <title>A new reference genome for Sorghum bicolor reveals high levels of sequence similarity between sweet and grain genotypes: implications for the genetics of sugar metabolism.</title>
        <authorList>
            <person name="Cooper E.A."/>
            <person name="Brenton Z.W."/>
            <person name="Flinn B.S."/>
            <person name="Jenkins J."/>
            <person name="Shu S."/>
            <person name="Flowers D."/>
            <person name="Luo F."/>
            <person name="Wang Y."/>
            <person name="Xia P."/>
            <person name="Barry K."/>
            <person name="Daum C."/>
            <person name="Lipzen A."/>
            <person name="Yoshinaga Y."/>
            <person name="Schmutz J."/>
            <person name="Saski C."/>
            <person name="Vermerris W."/>
            <person name="Kresovich S."/>
        </authorList>
    </citation>
    <scope>NUCLEOTIDE SEQUENCE</scope>
</reference>
<sequence length="69" mass="7741">MLPLCRARAMLFRVLRSSRVQTVDSSVATNHQRRLPVARPAATAREGFTETGKSHPRVLFSSSQNLKTF</sequence>
<name>A0A921Q3K0_SORBI</name>
<feature type="compositionally biased region" description="Polar residues" evidence="1">
    <location>
        <begin position="60"/>
        <end position="69"/>
    </location>
</feature>
<dbReference type="EMBL" id="CM027689">
    <property type="protein sequence ID" value="KAG0513765.1"/>
    <property type="molecule type" value="Genomic_DNA"/>
</dbReference>
<comment type="caution">
    <text evidence="2">The sequence shown here is derived from an EMBL/GenBank/DDBJ whole genome shotgun (WGS) entry which is preliminary data.</text>
</comment>
<evidence type="ECO:0000313" key="3">
    <source>
        <dbReference type="Proteomes" id="UP000807115"/>
    </source>
</evidence>
<accession>A0A921Q3K0</accession>
<dbReference type="AlphaFoldDB" id="A0A921Q3K0"/>